<reference evidence="2 3" key="1">
    <citation type="submission" date="2020-08" db="EMBL/GenBank/DDBJ databases">
        <title>Sequencing the genomes of 1000 actinobacteria strains.</title>
        <authorList>
            <person name="Klenk H.-P."/>
        </authorList>
    </citation>
    <scope>NUCLEOTIDE SEQUENCE [LARGE SCALE GENOMIC DNA]</scope>
    <source>
        <strain evidence="2 3">DSM 46887</strain>
    </source>
</reference>
<feature type="region of interest" description="Disordered" evidence="1">
    <location>
        <begin position="199"/>
        <end position="227"/>
    </location>
</feature>
<evidence type="ECO:0000256" key="1">
    <source>
        <dbReference type="SAM" id="MobiDB-lite"/>
    </source>
</evidence>
<keyword evidence="3" id="KW-1185">Reference proteome</keyword>
<proteinExistence type="predicted"/>
<feature type="compositionally biased region" description="Basic and acidic residues" evidence="1">
    <location>
        <begin position="199"/>
        <end position="226"/>
    </location>
</feature>
<dbReference type="EMBL" id="JACHMP010000001">
    <property type="protein sequence ID" value="MBB5820288.1"/>
    <property type="molecule type" value="Genomic_DNA"/>
</dbReference>
<dbReference type="AlphaFoldDB" id="A0A7W9MHB6"/>
<gene>
    <name evidence="2" type="ORF">F4562_003350</name>
</gene>
<sequence length="267" mass="29741">MTQLTYYPPRDDPTPEPETPVIDCRDGLRWGYVVADLDRIARMALSRQVGLHTFEPAERYEIAWSAIALELYAAAERPTVGDLISAGWNAIAKTNADQARHHGRDRIRYKGTTRSSFRKYWGDAASLHTSSPEGGIVERLALEQIWPMLTAGQQEALAALAVHGSVAAAAQALGKTSTAVHVIARAGRLRFKQWWHEGETPSRPWGRDRRRAEPATHCPAGHERTSETSYVKHTMRGGKPKQQIICRICREERRAAGNVRKAMAVTA</sequence>
<name>A0A7W9MHB6_9ACTN</name>
<organism evidence="2 3">
    <name type="scientific">Streptosporangium becharense</name>
    <dbReference type="NCBI Taxonomy" id="1816182"/>
    <lineage>
        <taxon>Bacteria</taxon>
        <taxon>Bacillati</taxon>
        <taxon>Actinomycetota</taxon>
        <taxon>Actinomycetes</taxon>
        <taxon>Streptosporangiales</taxon>
        <taxon>Streptosporangiaceae</taxon>
        <taxon>Streptosporangium</taxon>
    </lineage>
</organism>
<accession>A0A7W9MHB6</accession>
<dbReference type="RefSeq" id="WP_184547589.1">
    <property type="nucleotide sequence ID" value="NZ_JACHMP010000001.1"/>
</dbReference>
<dbReference type="Proteomes" id="UP000540685">
    <property type="component" value="Unassembled WGS sequence"/>
</dbReference>
<evidence type="ECO:0000313" key="3">
    <source>
        <dbReference type="Proteomes" id="UP000540685"/>
    </source>
</evidence>
<protein>
    <submittedName>
        <fullName evidence="2">Uncharacterized protein</fullName>
    </submittedName>
</protein>
<comment type="caution">
    <text evidence="2">The sequence shown here is derived from an EMBL/GenBank/DDBJ whole genome shotgun (WGS) entry which is preliminary data.</text>
</comment>
<evidence type="ECO:0000313" key="2">
    <source>
        <dbReference type="EMBL" id="MBB5820288.1"/>
    </source>
</evidence>